<dbReference type="InterPro" id="IPR036651">
    <property type="entry name" value="Gln_synt_N_sf"/>
</dbReference>
<evidence type="ECO:0000256" key="4">
    <source>
        <dbReference type="ARBA" id="ARBA00022840"/>
    </source>
</evidence>
<comment type="caution">
    <text evidence="8">The sequence shown here is derived from an EMBL/GenBank/DDBJ whole genome shotgun (WGS) entry which is preliminary data.</text>
</comment>
<dbReference type="Gene3D" id="3.10.20.70">
    <property type="entry name" value="Glutamine synthetase, N-terminal domain"/>
    <property type="match status" value="1"/>
</dbReference>
<evidence type="ECO:0000313" key="9">
    <source>
        <dbReference type="Proteomes" id="UP000664795"/>
    </source>
</evidence>
<comment type="similarity">
    <text evidence="1 5 6">Belongs to the glutamine synthetase family.</text>
</comment>
<dbReference type="RefSeq" id="WP_207334286.1">
    <property type="nucleotide sequence ID" value="NZ_JAFMYU010000003.1"/>
</dbReference>
<accession>A0A939G5D1</accession>
<dbReference type="InterPro" id="IPR014746">
    <property type="entry name" value="Gln_synth/guanido_kin_cat_dom"/>
</dbReference>
<keyword evidence="3" id="KW-0547">Nucleotide-binding</keyword>
<dbReference type="PANTHER" id="PTHR43785">
    <property type="entry name" value="GAMMA-GLUTAMYLPUTRESCINE SYNTHETASE"/>
    <property type="match status" value="1"/>
</dbReference>
<feature type="domain" description="GS catalytic" evidence="7">
    <location>
        <begin position="117"/>
        <end position="458"/>
    </location>
</feature>
<dbReference type="InterPro" id="IPR008146">
    <property type="entry name" value="Gln_synth_cat_dom"/>
</dbReference>
<evidence type="ECO:0000256" key="6">
    <source>
        <dbReference type="RuleBase" id="RU000384"/>
    </source>
</evidence>
<dbReference type="AlphaFoldDB" id="A0A939G5D1"/>
<dbReference type="GO" id="GO:0004356">
    <property type="term" value="F:glutamine synthetase activity"/>
    <property type="evidence" value="ECO:0007669"/>
    <property type="project" value="InterPro"/>
</dbReference>
<evidence type="ECO:0000256" key="1">
    <source>
        <dbReference type="ARBA" id="ARBA00009897"/>
    </source>
</evidence>
<dbReference type="PROSITE" id="PS51987">
    <property type="entry name" value="GS_CATALYTIC"/>
    <property type="match status" value="1"/>
</dbReference>
<dbReference type="Pfam" id="PF00120">
    <property type="entry name" value="Gln-synt_C"/>
    <property type="match status" value="1"/>
</dbReference>
<dbReference type="Proteomes" id="UP000664795">
    <property type="component" value="Unassembled WGS sequence"/>
</dbReference>
<dbReference type="GO" id="GO:0006542">
    <property type="term" value="P:glutamine biosynthetic process"/>
    <property type="evidence" value="ECO:0007669"/>
    <property type="project" value="InterPro"/>
</dbReference>
<keyword evidence="2" id="KW-0436">Ligase</keyword>
<protein>
    <submittedName>
        <fullName evidence="8">Glutamine synthetase</fullName>
    </submittedName>
</protein>
<dbReference type="EMBL" id="JAFMYU010000003">
    <property type="protein sequence ID" value="MBO0930321.1"/>
    <property type="molecule type" value="Genomic_DNA"/>
</dbReference>
<organism evidence="8 9">
    <name type="scientific">Fibrella aquatilis</name>
    <dbReference type="NCBI Taxonomy" id="2817059"/>
    <lineage>
        <taxon>Bacteria</taxon>
        <taxon>Pseudomonadati</taxon>
        <taxon>Bacteroidota</taxon>
        <taxon>Cytophagia</taxon>
        <taxon>Cytophagales</taxon>
        <taxon>Spirosomataceae</taxon>
        <taxon>Fibrella</taxon>
    </lineage>
</organism>
<evidence type="ECO:0000313" key="8">
    <source>
        <dbReference type="EMBL" id="MBO0930321.1"/>
    </source>
</evidence>
<evidence type="ECO:0000259" key="7">
    <source>
        <dbReference type="PROSITE" id="PS51987"/>
    </source>
</evidence>
<sequence>MDAPQLLAQFDEQGTTAIQFAFADIDGVLRGKVISLDKFRAGLADGYGFCDVVFGWDSADAAYDNATLTGWHTGYPDRPVRIDLSTFREKPWADSKPFFLADFSSATNTVSDLVSCPRSLMKRVAGQADSMGYRAEMAQEFEWFTFQETPQTLQQKGFRDLVPLTPGMFGYSILRPALAQAFTDDLFNLLTRFGIPIEGLHTETGPGVYEAAIHHDSALRAADKAILFKTAVKEIAYKHGLVASFMAKWNADLPGCSGHIHQSLWTPTGAADGVKNLFYDATQPNNLSTLAHQYIAGQLHCLPHILPMYAPTINSYKRLVEGAWAPTTLTWGFDNRTVAMRVLNHAEAYTRVEMRVPGADTNPYLAMSAALASGLYGIRHKLELTTPPTTGNGYENTTNGSIAPNLRHATDLMRTSPVAAELFGAGFVTHFCQTRDWEHRQYARQVGDWELRRYFEIV</sequence>
<name>A0A939G5D1_9BACT</name>
<dbReference type="GO" id="GO:0042402">
    <property type="term" value="P:biogenic amine catabolic process"/>
    <property type="evidence" value="ECO:0007669"/>
    <property type="project" value="UniProtKB-ARBA"/>
</dbReference>
<dbReference type="GO" id="GO:0006576">
    <property type="term" value="P:biogenic amine metabolic process"/>
    <property type="evidence" value="ECO:0007669"/>
    <property type="project" value="UniProtKB-ARBA"/>
</dbReference>
<evidence type="ECO:0000256" key="5">
    <source>
        <dbReference type="PROSITE-ProRule" id="PRU01331"/>
    </source>
</evidence>
<dbReference type="SMART" id="SM01230">
    <property type="entry name" value="Gln-synt_C"/>
    <property type="match status" value="1"/>
</dbReference>
<keyword evidence="9" id="KW-1185">Reference proteome</keyword>
<keyword evidence="4" id="KW-0067">ATP-binding</keyword>
<dbReference type="SUPFAM" id="SSF55931">
    <property type="entry name" value="Glutamine synthetase/guanido kinase"/>
    <property type="match status" value="1"/>
</dbReference>
<evidence type="ECO:0000256" key="2">
    <source>
        <dbReference type="ARBA" id="ARBA00022598"/>
    </source>
</evidence>
<dbReference type="SUPFAM" id="SSF54368">
    <property type="entry name" value="Glutamine synthetase, N-terminal domain"/>
    <property type="match status" value="1"/>
</dbReference>
<dbReference type="Gene3D" id="3.30.590.10">
    <property type="entry name" value="Glutamine synthetase/guanido kinase, catalytic domain"/>
    <property type="match status" value="1"/>
</dbReference>
<dbReference type="FunFam" id="3.30.590.10:FF:000005">
    <property type="entry name" value="Probable glutamine synthetase"/>
    <property type="match status" value="1"/>
</dbReference>
<proteinExistence type="inferred from homology"/>
<reference evidence="8 9" key="1">
    <citation type="submission" date="2021-03" db="EMBL/GenBank/DDBJ databases">
        <title>Fibrella sp. HMF5036 genome sequencing and assembly.</title>
        <authorList>
            <person name="Kang H."/>
            <person name="Kim H."/>
            <person name="Bae S."/>
            <person name="Joh K."/>
        </authorList>
    </citation>
    <scope>NUCLEOTIDE SEQUENCE [LARGE SCALE GENOMIC DNA]</scope>
    <source>
        <strain evidence="8 9">HMF5036</strain>
    </source>
</reference>
<dbReference type="PANTHER" id="PTHR43785:SF12">
    <property type="entry name" value="TYPE-1 GLUTAMINE SYNTHETASE 2"/>
    <property type="match status" value="1"/>
</dbReference>
<dbReference type="GO" id="GO:0005524">
    <property type="term" value="F:ATP binding"/>
    <property type="evidence" value="ECO:0007669"/>
    <property type="project" value="UniProtKB-KW"/>
</dbReference>
<evidence type="ECO:0000256" key="3">
    <source>
        <dbReference type="ARBA" id="ARBA00022741"/>
    </source>
</evidence>
<gene>
    <name evidence="8" type="ORF">J2I48_04905</name>
</gene>